<dbReference type="AlphaFoldDB" id="A0A128A3H3"/>
<dbReference type="GO" id="GO:0006790">
    <property type="term" value="P:sulfur compound metabolic process"/>
    <property type="evidence" value="ECO:0007669"/>
    <property type="project" value="TreeGrafter"/>
</dbReference>
<protein>
    <submittedName>
        <fullName evidence="5">Histidine triad (HIT) protein</fullName>
    </submittedName>
</protein>
<dbReference type="PROSITE" id="PS51084">
    <property type="entry name" value="HIT_2"/>
    <property type="match status" value="1"/>
</dbReference>
<keyword evidence="6" id="KW-1185">Reference proteome</keyword>
<dbReference type="InterPro" id="IPR036265">
    <property type="entry name" value="HIT-like_sf"/>
</dbReference>
<evidence type="ECO:0000313" key="6">
    <source>
        <dbReference type="Proteomes" id="UP000196239"/>
    </source>
</evidence>
<feature type="short sequence motif" description="Histidine triad motif" evidence="2 3">
    <location>
        <begin position="96"/>
        <end position="100"/>
    </location>
</feature>
<dbReference type="Proteomes" id="UP000196239">
    <property type="component" value="Chromosome 1"/>
</dbReference>
<evidence type="ECO:0000256" key="2">
    <source>
        <dbReference type="PIRSR" id="PIRSR601310-3"/>
    </source>
</evidence>
<dbReference type="PANTHER" id="PTHR47670">
    <property type="entry name" value="ADENYLYLSULFATASE HINT3"/>
    <property type="match status" value="1"/>
</dbReference>
<name>A0A128A3H3_9ARCH</name>
<gene>
    <name evidence="5" type="ORF">NDEV_1123</name>
</gene>
<reference evidence="6" key="1">
    <citation type="submission" date="2015-10" db="EMBL/GenBank/DDBJ databases">
        <authorList>
            <person name="Lehtovirta-Morley L.E."/>
            <person name="Vieille C."/>
        </authorList>
    </citation>
    <scope>NUCLEOTIDE SEQUENCE [LARGE SCALE GENOMIC DNA]</scope>
</reference>
<proteinExistence type="predicted"/>
<dbReference type="PROSITE" id="PS00892">
    <property type="entry name" value="HIT_1"/>
    <property type="match status" value="1"/>
</dbReference>
<dbReference type="Gene3D" id="3.30.428.10">
    <property type="entry name" value="HIT-like"/>
    <property type="match status" value="1"/>
</dbReference>
<dbReference type="GO" id="GO:0009150">
    <property type="term" value="P:purine ribonucleotide metabolic process"/>
    <property type="evidence" value="ECO:0007669"/>
    <property type="project" value="TreeGrafter"/>
</dbReference>
<evidence type="ECO:0000256" key="3">
    <source>
        <dbReference type="PROSITE-ProRule" id="PRU00464"/>
    </source>
</evidence>
<dbReference type="Pfam" id="PF01230">
    <property type="entry name" value="HIT"/>
    <property type="match status" value="1"/>
</dbReference>
<dbReference type="InterPro" id="IPR001310">
    <property type="entry name" value="Histidine_triad_HIT"/>
</dbReference>
<dbReference type="PRINTS" id="PR00332">
    <property type="entry name" value="HISTRIAD"/>
</dbReference>
<evidence type="ECO:0000313" key="5">
    <source>
        <dbReference type="EMBL" id="CUR51888.1"/>
    </source>
</evidence>
<evidence type="ECO:0000259" key="4">
    <source>
        <dbReference type="PROSITE" id="PS51084"/>
    </source>
</evidence>
<dbReference type="InterPro" id="IPR011146">
    <property type="entry name" value="HIT-like"/>
</dbReference>
<dbReference type="SUPFAM" id="SSF54197">
    <property type="entry name" value="HIT-like"/>
    <property type="match status" value="1"/>
</dbReference>
<dbReference type="InterPro" id="IPR019808">
    <property type="entry name" value="Histidine_triad_CS"/>
</dbReference>
<dbReference type="GO" id="GO:0047627">
    <property type="term" value="F:adenylylsulfatase activity"/>
    <property type="evidence" value="ECO:0007669"/>
    <property type="project" value="TreeGrafter"/>
</dbReference>
<feature type="active site" description="Tele-AMP-histidine intermediate" evidence="1">
    <location>
        <position position="98"/>
    </location>
</feature>
<dbReference type="EMBL" id="LN890280">
    <property type="protein sequence ID" value="CUR51888.1"/>
    <property type="molecule type" value="Genomic_DNA"/>
</dbReference>
<feature type="domain" description="HIT" evidence="4">
    <location>
        <begin position="4"/>
        <end position="113"/>
    </location>
</feature>
<organism evidence="5 6">
    <name type="scientific">Nitrosotalea devaniterrae</name>
    <dbReference type="NCBI Taxonomy" id="1078905"/>
    <lineage>
        <taxon>Archaea</taxon>
        <taxon>Nitrososphaerota</taxon>
        <taxon>Nitrososphaeria</taxon>
        <taxon>Nitrosotaleales</taxon>
        <taxon>Nitrosotaleaceae</taxon>
        <taxon>Nitrosotalea</taxon>
    </lineage>
</organism>
<evidence type="ECO:0000256" key="1">
    <source>
        <dbReference type="PIRSR" id="PIRSR601310-1"/>
    </source>
</evidence>
<dbReference type="KEGG" id="ndv:NDEV_1123"/>
<sequence length="137" mass="15365">MDCLFCNIINKKHDAHVIFEDDSHIVIMDKYPIQKGHSLVIPKIHHEKIIDMTNEEVGALFSKVPDVARGIIAATGADGFNLGQNNGRSANQIIPHVHVHIIPRYQKVGNPWARRMIATDGDLKELAKKIRDNIKSS</sequence>
<dbReference type="PANTHER" id="PTHR47670:SF1">
    <property type="entry name" value="ADENYLYLSULFATASE HINT3"/>
    <property type="match status" value="1"/>
</dbReference>
<accession>A0A128A3H3</accession>